<dbReference type="PANTHER" id="PTHR42734:SF5">
    <property type="entry name" value="IRON TRANSPORT SYSTEM ATP-BINDING PROTEIN HI_0361-RELATED"/>
    <property type="match status" value="1"/>
</dbReference>
<dbReference type="InterPro" id="IPR027417">
    <property type="entry name" value="P-loop_NTPase"/>
</dbReference>
<dbReference type="SMART" id="SM00382">
    <property type="entry name" value="AAA"/>
    <property type="match status" value="1"/>
</dbReference>
<evidence type="ECO:0000256" key="1">
    <source>
        <dbReference type="ARBA" id="ARBA00005417"/>
    </source>
</evidence>
<dbReference type="PROSITE" id="PS00211">
    <property type="entry name" value="ABC_TRANSPORTER_1"/>
    <property type="match status" value="1"/>
</dbReference>
<dbReference type="Gene3D" id="3.40.50.300">
    <property type="entry name" value="P-loop containing nucleotide triphosphate hydrolases"/>
    <property type="match status" value="1"/>
</dbReference>
<keyword evidence="2" id="KW-0813">Transport</keyword>
<organism evidence="6 7">
    <name type="scientific">Pseudomonas gingeri</name>
    <dbReference type="NCBI Taxonomy" id="117681"/>
    <lineage>
        <taxon>Bacteria</taxon>
        <taxon>Pseudomonadati</taxon>
        <taxon>Pseudomonadota</taxon>
        <taxon>Gammaproteobacteria</taxon>
        <taxon>Pseudomonadales</taxon>
        <taxon>Pseudomonadaceae</taxon>
        <taxon>Pseudomonas</taxon>
    </lineage>
</organism>
<comment type="similarity">
    <text evidence="1">Belongs to the ABC transporter superfamily.</text>
</comment>
<evidence type="ECO:0000256" key="4">
    <source>
        <dbReference type="ARBA" id="ARBA00022840"/>
    </source>
</evidence>
<dbReference type="InterPro" id="IPR017871">
    <property type="entry name" value="ABC_transporter-like_CS"/>
</dbReference>
<keyword evidence="4 6" id="KW-0067">ATP-binding</keyword>
<dbReference type="PANTHER" id="PTHR42734">
    <property type="entry name" value="METAL TRANSPORT SYSTEM ATP-BINDING PROTEIN TM_0124-RELATED"/>
    <property type="match status" value="1"/>
</dbReference>
<dbReference type="InterPro" id="IPR003439">
    <property type="entry name" value="ABC_transporter-like_ATP-bd"/>
</dbReference>
<evidence type="ECO:0000313" key="6">
    <source>
        <dbReference type="EMBL" id="NWB97150.1"/>
    </source>
</evidence>
<keyword evidence="3" id="KW-0547">Nucleotide-binding</keyword>
<dbReference type="SUPFAM" id="SSF52540">
    <property type="entry name" value="P-loop containing nucleoside triphosphate hydrolases"/>
    <property type="match status" value="1"/>
</dbReference>
<protein>
    <submittedName>
        <fullName evidence="6">ABC transporter ATP-binding protein</fullName>
    </submittedName>
</protein>
<evidence type="ECO:0000256" key="2">
    <source>
        <dbReference type="ARBA" id="ARBA00022448"/>
    </source>
</evidence>
<dbReference type="GO" id="GO:0016887">
    <property type="term" value="F:ATP hydrolysis activity"/>
    <property type="evidence" value="ECO:0007669"/>
    <property type="project" value="InterPro"/>
</dbReference>
<dbReference type="EMBL" id="JACAQB010000007">
    <property type="protein sequence ID" value="NWB97150.1"/>
    <property type="molecule type" value="Genomic_DNA"/>
</dbReference>
<evidence type="ECO:0000313" key="7">
    <source>
        <dbReference type="Proteomes" id="UP000539985"/>
    </source>
</evidence>
<comment type="caution">
    <text evidence="6">The sequence shown here is derived from an EMBL/GenBank/DDBJ whole genome shotgun (WGS) entry which is preliminary data.</text>
</comment>
<dbReference type="Pfam" id="PF00005">
    <property type="entry name" value="ABC_tran"/>
    <property type="match status" value="1"/>
</dbReference>
<dbReference type="InterPro" id="IPR003593">
    <property type="entry name" value="AAA+_ATPase"/>
</dbReference>
<dbReference type="InterPro" id="IPR050153">
    <property type="entry name" value="Metal_Ion_Import_ABC"/>
</dbReference>
<evidence type="ECO:0000256" key="3">
    <source>
        <dbReference type="ARBA" id="ARBA00022741"/>
    </source>
</evidence>
<dbReference type="CDD" id="cd03235">
    <property type="entry name" value="ABC_Metallic_Cations"/>
    <property type="match status" value="1"/>
</dbReference>
<reference evidence="6 7" key="1">
    <citation type="submission" date="2020-04" db="EMBL/GenBank/DDBJ databases">
        <title>Molecular characterization of pseudomonads from Agaricus bisporus reveal novel blotch 2 pathogens in Western Europe.</title>
        <authorList>
            <person name="Taparia T."/>
            <person name="Krijger M."/>
            <person name="Haynes E."/>
            <person name="Elpinstone J.G."/>
            <person name="Noble R."/>
            <person name="Van Der Wolf J."/>
        </authorList>
    </citation>
    <scope>NUCLEOTIDE SEQUENCE [LARGE SCALE GENOMIC DNA]</scope>
    <source>
        <strain evidence="6 7">H7001</strain>
    </source>
</reference>
<evidence type="ECO:0000259" key="5">
    <source>
        <dbReference type="PROSITE" id="PS50893"/>
    </source>
</evidence>
<feature type="domain" description="ABC transporter" evidence="5">
    <location>
        <begin position="6"/>
        <end position="234"/>
    </location>
</feature>
<name>A0A7Y7XCL0_9PSED</name>
<dbReference type="PROSITE" id="PS50893">
    <property type="entry name" value="ABC_TRANSPORTER_2"/>
    <property type="match status" value="1"/>
</dbReference>
<gene>
    <name evidence="6" type="ORF">HX882_14715</name>
</gene>
<accession>A0A7Y7XCL0</accession>
<sequence length="251" mass="26760">MTLPAIRLDNVTVAYERHPAVHHLSGGFAPGSLTAIVGPNGAGKSTLLKAVMGELPLSSGSIDRGSLTARDFGYLPQAAEVDRHFPLTVADTVMLGAWRETGAFGGISAAAAARGRQALVTVGLGGFERRSIGALSAGQFQRVLFARLLLQDTRVIILDEPFTAIDARTTADLLRVVQNWHADGRTVIAVLHDFDQVRAHFPQTLLIARQAVEWGETAEALSSANLLRARAMAENWEESAPICDDKGSGDV</sequence>
<dbReference type="AlphaFoldDB" id="A0A7Y7XCL0"/>
<dbReference type="Proteomes" id="UP000539985">
    <property type="component" value="Unassembled WGS sequence"/>
</dbReference>
<proteinExistence type="inferred from homology"/>
<dbReference type="GO" id="GO:0005524">
    <property type="term" value="F:ATP binding"/>
    <property type="evidence" value="ECO:0007669"/>
    <property type="project" value="UniProtKB-KW"/>
</dbReference>
<dbReference type="RefSeq" id="WP_177102761.1">
    <property type="nucleotide sequence ID" value="NZ_JACAQB010000007.1"/>
</dbReference>